<sequence length="423" mass="48019">MKPIKTVVNSASCALLARFGSGCKKGVGLRLSCNFNTSTLSNPHPSKNNTTLQNSRSFHSRSCHYSSYSGAGPDDQQRSSNLKQRLIKAGFYSSIGLVSVLTGAYLYLHFKERVSYQKFNDHSFRLIHRDPETGDECVWSYVHHFQMKSIPMALSSTMAIVKMNPGHSDGVETESELCLYNVVALTDVVQRELDRLGKVKMIIIPSREHVAFAGQYFKKFILQNPTSNNNEIPVFYCPYGNRDSVIENLYGKLNKEFPNLDKNEIAKHVKSFPPDNSSVPPEWPQHWISQFEVQTVSGMPFLTEVVLLHKPTKTLIACDMVMNYKEPIPMHVDDPNHTPFLFTYAKLMRIYGKGPVIPISFRLLVQDKEKTKEELNRIMNEWDWSSVIVGHGNEMIGKSDAQVKALKEDYLKSAYENLALNNK</sequence>
<protein>
    <submittedName>
        <fullName evidence="2">Uncharacterized protein</fullName>
    </submittedName>
</protein>
<comment type="caution">
    <text evidence="2">The sequence shown here is derived from an EMBL/GenBank/DDBJ whole genome shotgun (WGS) entry which is preliminary data.</text>
</comment>
<organism evidence="2 3">
    <name type="scientific">Naegleria fowleri</name>
    <name type="common">Brain eating amoeba</name>
    <dbReference type="NCBI Taxonomy" id="5763"/>
    <lineage>
        <taxon>Eukaryota</taxon>
        <taxon>Discoba</taxon>
        <taxon>Heterolobosea</taxon>
        <taxon>Tetramitia</taxon>
        <taxon>Eutetramitia</taxon>
        <taxon>Vahlkampfiidae</taxon>
        <taxon>Naegleria</taxon>
    </lineage>
</organism>
<dbReference type="InterPro" id="IPR025638">
    <property type="entry name" value="DUF4336"/>
</dbReference>
<dbReference type="VEuPathDB" id="AmoebaDB:NfTy_059120"/>
<feature type="transmembrane region" description="Helical" evidence="1">
    <location>
        <begin position="86"/>
        <end position="108"/>
    </location>
</feature>
<reference evidence="2 3" key="1">
    <citation type="journal article" date="2019" name="Sci. Rep.">
        <title>Nanopore sequencing improves the draft genome of the human pathogenic amoeba Naegleria fowleri.</title>
        <authorList>
            <person name="Liechti N."/>
            <person name="Schurch N."/>
            <person name="Bruggmann R."/>
            <person name="Wittwer M."/>
        </authorList>
    </citation>
    <scope>NUCLEOTIDE SEQUENCE [LARGE SCALE GENOMIC DNA]</scope>
    <source>
        <strain evidence="2 3">ATCC 30894</strain>
    </source>
</reference>
<evidence type="ECO:0000313" key="3">
    <source>
        <dbReference type="Proteomes" id="UP000444721"/>
    </source>
</evidence>
<dbReference type="RefSeq" id="XP_044562515.1">
    <property type="nucleotide sequence ID" value="XM_044706394.1"/>
</dbReference>
<keyword evidence="1" id="KW-0812">Transmembrane</keyword>
<dbReference type="AlphaFoldDB" id="A0A6A5BSU8"/>
<keyword evidence="3" id="KW-1185">Reference proteome</keyword>
<dbReference type="GeneID" id="68110342"/>
<dbReference type="EMBL" id="VFQX01000033">
    <property type="protein sequence ID" value="KAF0977802.1"/>
    <property type="molecule type" value="Genomic_DNA"/>
</dbReference>
<dbReference type="PANTHER" id="PTHR33835">
    <property type="entry name" value="YALI0C07656P"/>
    <property type="match status" value="1"/>
</dbReference>
<keyword evidence="1" id="KW-0472">Membrane</keyword>
<dbReference type="OMA" id="WKEPITI"/>
<name>A0A6A5BSU8_NAEFO</name>
<evidence type="ECO:0000313" key="2">
    <source>
        <dbReference type="EMBL" id="KAF0977802.1"/>
    </source>
</evidence>
<keyword evidence="1" id="KW-1133">Transmembrane helix</keyword>
<proteinExistence type="predicted"/>
<gene>
    <name evidence="2" type="ORF">FDP41_003124</name>
</gene>
<dbReference type="PANTHER" id="PTHR33835:SF1">
    <property type="entry name" value="METALLO-BETA-LACTAMASE DOMAIN-CONTAINING PROTEIN"/>
    <property type="match status" value="1"/>
</dbReference>
<dbReference type="VEuPathDB" id="AmoebaDB:NF0030750"/>
<dbReference type="OrthoDB" id="421671at2759"/>
<evidence type="ECO:0000256" key="1">
    <source>
        <dbReference type="SAM" id="Phobius"/>
    </source>
</evidence>
<dbReference type="Proteomes" id="UP000444721">
    <property type="component" value="Unassembled WGS sequence"/>
</dbReference>
<dbReference type="VEuPathDB" id="AmoebaDB:FDP41_003124"/>
<accession>A0A6A5BSU8</accession>